<dbReference type="InterPro" id="IPR015912">
    <property type="entry name" value="Phosphofructokinase_CS"/>
</dbReference>
<dbReference type="PANTHER" id="PTHR13697:SF4">
    <property type="entry name" value="ATP-DEPENDENT 6-PHOSPHOFRUCTOKINASE"/>
    <property type="match status" value="1"/>
</dbReference>
<keyword evidence="6 14" id="KW-0808">Transferase</keyword>
<dbReference type="InterPro" id="IPR000023">
    <property type="entry name" value="Phosphofructokinase_dom"/>
</dbReference>
<comment type="activity regulation">
    <text evidence="14">Allosterically activated by ADP and other diphosphonucleosides, and allosterically inhibited by phosphoenolpyruvate.</text>
</comment>
<feature type="binding site" evidence="14">
    <location>
        <position position="170"/>
    </location>
    <ligand>
        <name>substrate</name>
        <note>ligand shared between dimeric partners</note>
    </ligand>
</feature>
<dbReference type="Proteomes" id="UP000199403">
    <property type="component" value="Unassembled WGS sequence"/>
</dbReference>
<comment type="cofactor">
    <cofactor evidence="1 14">
        <name>Mg(2+)</name>
        <dbReference type="ChEBI" id="CHEBI:18420"/>
    </cofactor>
</comment>
<evidence type="ECO:0000256" key="5">
    <source>
        <dbReference type="ARBA" id="ARBA00022533"/>
    </source>
</evidence>
<comment type="function">
    <text evidence="14">Catalyzes the phosphorylation of D-fructose 6-phosphate to fructose 1,6-bisphosphate by ATP, the first committing step of glycolysis.</text>
</comment>
<dbReference type="NCBIfam" id="TIGR02482">
    <property type="entry name" value="PFKA_ATP"/>
    <property type="match status" value="1"/>
</dbReference>
<keyword evidence="10 14" id="KW-0067">ATP-binding</keyword>
<evidence type="ECO:0000256" key="8">
    <source>
        <dbReference type="ARBA" id="ARBA00022741"/>
    </source>
</evidence>
<dbReference type="InterPro" id="IPR012828">
    <property type="entry name" value="PFKA_ATP_prok"/>
</dbReference>
<feature type="binding site" description="in other chain" evidence="14">
    <location>
        <position position="230"/>
    </location>
    <ligand>
        <name>substrate</name>
        <note>ligand shared between dimeric partners</note>
    </ligand>
</feature>
<evidence type="ECO:0000259" key="15">
    <source>
        <dbReference type="Pfam" id="PF00365"/>
    </source>
</evidence>
<feature type="binding site" description="in other chain" evidence="14">
    <location>
        <begin position="177"/>
        <end position="179"/>
    </location>
    <ligand>
        <name>substrate</name>
        <note>ligand shared between dimeric partners</note>
    </ligand>
</feature>
<keyword evidence="4 14" id="KW-0963">Cytoplasm</keyword>
<feature type="binding site" evidence="14">
    <location>
        <begin position="109"/>
        <end position="112"/>
    </location>
    <ligand>
        <name>ATP</name>
        <dbReference type="ChEBI" id="CHEBI:30616"/>
    </ligand>
</feature>
<feature type="binding site" description="in other chain" evidence="14">
    <location>
        <begin position="133"/>
        <end position="135"/>
    </location>
    <ligand>
        <name>substrate</name>
        <note>ligand shared between dimeric partners</note>
    </ligand>
</feature>
<evidence type="ECO:0000256" key="6">
    <source>
        <dbReference type="ARBA" id="ARBA00022679"/>
    </source>
</evidence>
<feature type="binding site" description="in other chain" evidence="14">
    <location>
        <position position="162"/>
    </location>
    <ligand>
        <name>ADP</name>
        <dbReference type="ChEBI" id="CHEBI:456216"/>
        <note>allosteric activator; ligand shared between dimeric partners</note>
    </ligand>
</feature>
<comment type="caution">
    <text evidence="14">Lacks conserved residue(s) required for the propagation of feature annotation.</text>
</comment>
<evidence type="ECO:0000256" key="2">
    <source>
        <dbReference type="ARBA" id="ARBA00004496"/>
    </source>
</evidence>
<feature type="binding site" description="in other chain" evidence="14">
    <location>
        <begin position="221"/>
        <end position="223"/>
    </location>
    <ligand>
        <name>ADP</name>
        <dbReference type="ChEBI" id="CHEBI:456216"/>
        <note>allosteric activator; ligand shared between dimeric partners</note>
    </ligand>
</feature>
<keyword evidence="7 14" id="KW-0479">Metal-binding</keyword>
<dbReference type="PROSITE" id="PS00433">
    <property type="entry name" value="PHOSPHOFRUCTOKINASE"/>
    <property type="match status" value="1"/>
</dbReference>
<dbReference type="EMBL" id="FNZH01000006">
    <property type="protein sequence ID" value="SEJ61499.1"/>
    <property type="molecule type" value="Genomic_DNA"/>
</dbReference>
<comment type="pathway">
    <text evidence="3 14">Carbohydrate degradation; glycolysis; D-glyceraldehyde 3-phosphate and glycerone phosphate from D-glucose: step 3/4.</text>
</comment>
<dbReference type="Gene3D" id="3.40.50.450">
    <property type="match status" value="1"/>
</dbReference>
<evidence type="ECO:0000256" key="13">
    <source>
        <dbReference type="ARBA" id="ARBA00048070"/>
    </source>
</evidence>
<comment type="subcellular location">
    <subcellularLocation>
        <location evidence="2 14">Cytoplasm</location>
    </subcellularLocation>
</comment>
<dbReference type="PRINTS" id="PR00476">
    <property type="entry name" value="PHFRCTKINASE"/>
</dbReference>
<evidence type="ECO:0000256" key="10">
    <source>
        <dbReference type="ARBA" id="ARBA00022840"/>
    </source>
</evidence>
<sequence length="330" mass="35637">MLDQPLSIKKIGVLTSGGDAPGMNAAIRAVVRAGFYYKLDVFGIYRGYEGMINNDIRKLDSHSIAHVLERGGTFLKSARSEEFRTEEGRKKAYENLKSHGIQALVVIGGDGSLTGAHLFYKEFGIPAIGLPGTIDNDLFGTDQTIGFDTACNTAIEAIDKIRDTATSHDRLFFVEVMGRDAGFIAINAGIGSAAAAILIPEKKFPVEKLIDRLKIREKAKKESNVVIVAEGGKSGGAQEIAHKVKKIFPGYDIKVTILGHLQRGGAPSSFDRILASKLGVSAVEGLLHGKYDVMVGIINNKIVFTPIKRAIVDDKKVDEEELRIAGILST</sequence>
<dbReference type="EC" id="2.7.1.11" evidence="14"/>
<dbReference type="Pfam" id="PF00365">
    <property type="entry name" value="PFK"/>
    <property type="match status" value="1"/>
</dbReference>
<dbReference type="GO" id="GO:0016208">
    <property type="term" value="F:AMP binding"/>
    <property type="evidence" value="ECO:0007669"/>
    <property type="project" value="TreeGrafter"/>
</dbReference>
<feature type="binding site" description="in other chain" evidence="14">
    <location>
        <begin position="260"/>
        <end position="263"/>
    </location>
    <ligand>
        <name>substrate</name>
        <note>ligand shared between dimeric partners</note>
    </ligand>
</feature>
<dbReference type="GO" id="GO:0061621">
    <property type="term" value="P:canonical glycolysis"/>
    <property type="evidence" value="ECO:0007669"/>
    <property type="project" value="TreeGrafter"/>
</dbReference>
<feature type="active site" description="Proton acceptor" evidence="14">
    <location>
        <position position="135"/>
    </location>
</feature>
<keyword evidence="9 14" id="KW-0418">Kinase</keyword>
<keyword evidence="11 14" id="KW-0460">Magnesium</keyword>
<evidence type="ECO:0000256" key="11">
    <source>
        <dbReference type="ARBA" id="ARBA00022842"/>
    </source>
</evidence>
<dbReference type="InterPro" id="IPR012003">
    <property type="entry name" value="ATP_PFK_prok-type"/>
</dbReference>
<dbReference type="Gene3D" id="3.40.50.460">
    <property type="entry name" value="Phosphofructokinase domain"/>
    <property type="match status" value="1"/>
</dbReference>
<gene>
    <name evidence="14" type="primary">pfkA</name>
    <name evidence="16" type="ORF">SAMN05192553_10688</name>
</gene>
<evidence type="ECO:0000313" key="16">
    <source>
        <dbReference type="EMBL" id="SEJ61499.1"/>
    </source>
</evidence>
<dbReference type="GO" id="GO:0046872">
    <property type="term" value="F:metal ion binding"/>
    <property type="evidence" value="ECO:0007669"/>
    <property type="project" value="UniProtKB-KW"/>
</dbReference>
<dbReference type="GO" id="GO:0070095">
    <property type="term" value="F:fructose-6-phosphate binding"/>
    <property type="evidence" value="ECO:0007669"/>
    <property type="project" value="TreeGrafter"/>
</dbReference>
<dbReference type="HAMAP" id="MF_00339">
    <property type="entry name" value="Phosphofructokinase_I_B1"/>
    <property type="match status" value="1"/>
</dbReference>
<evidence type="ECO:0000256" key="3">
    <source>
        <dbReference type="ARBA" id="ARBA00004679"/>
    </source>
</evidence>
<comment type="subunit">
    <text evidence="14">Homotetramer.</text>
</comment>
<dbReference type="STRING" id="1416801.SAMN05192553_10688"/>
<organism evidence="16 17">
    <name type="scientific">Cyclobacterium xiamenense</name>
    <dbReference type="NCBI Taxonomy" id="1297121"/>
    <lineage>
        <taxon>Bacteria</taxon>
        <taxon>Pseudomonadati</taxon>
        <taxon>Bacteroidota</taxon>
        <taxon>Cytophagia</taxon>
        <taxon>Cytophagales</taxon>
        <taxon>Cyclobacteriaceae</taxon>
        <taxon>Cyclobacterium</taxon>
    </lineage>
</organism>
<comment type="catalytic activity">
    <reaction evidence="13 14">
        <text>beta-D-fructose 6-phosphate + ATP = beta-D-fructose 1,6-bisphosphate + ADP + H(+)</text>
        <dbReference type="Rhea" id="RHEA:16109"/>
        <dbReference type="ChEBI" id="CHEBI:15378"/>
        <dbReference type="ChEBI" id="CHEBI:30616"/>
        <dbReference type="ChEBI" id="CHEBI:32966"/>
        <dbReference type="ChEBI" id="CHEBI:57634"/>
        <dbReference type="ChEBI" id="CHEBI:456216"/>
        <dbReference type="EC" id="2.7.1.11"/>
    </reaction>
</comment>
<dbReference type="UniPathway" id="UPA00109">
    <property type="reaction ID" value="UER00182"/>
</dbReference>
<dbReference type="GO" id="GO:0006002">
    <property type="term" value="P:fructose 6-phosphate metabolic process"/>
    <property type="evidence" value="ECO:0007669"/>
    <property type="project" value="UniProtKB-UniRule"/>
</dbReference>
<dbReference type="PIRSF" id="PIRSF000532">
    <property type="entry name" value="ATP_PFK_prok"/>
    <property type="match status" value="1"/>
</dbReference>
<dbReference type="GO" id="GO:0005524">
    <property type="term" value="F:ATP binding"/>
    <property type="evidence" value="ECO:0007669"/>
    <property type="project" value="UniProtKB-UniRule"/>
</dbReference>
<dbReference type="OrthoDB" id="9802503at2"/>
<feature type="domain" description="Phosphofructokinase" evidence="15">
    <location>
        <begin position="10"/>
        <end position="285"/>
    </location>
</feature>
<feature type="binding site" evidence="14">
    <location>
        <begin position="28"/>
        <end position="32"/>
    </location>
    <ligand>
        <name>ADP</name>
        <dbReference type="ChEBI" id="CHEBI:456216"/>
        <note>allosteric activator; ligand shared between dimeric partners</note>
    </ligand>
</feature>
<keyword evidence="17" id="KW-1185">Reference proteome</keyword>
<dbReference type="PANTHER" id="PTHR13697">
    <property type="entry name" value="PHOSPHOFRUCTOKINASE"/>
    <property type="match status" value="1"/>
</dbReference>
<dbReference type="GO" id="GO:0048029">
    <property type="term" value="F:monosaccharide binding"/>
    <property type="evidence" value="ECO:0007669"/>
    <property type="project" value="TreeGrafter"/>
</dbReference>
<evidence type="ECO:0000256" key="9">
    <source>
        <dbReference type="ARBA" id="ARBA00022777"/>
    </source>
</evidence>
<name>A0A1H7A757_9BACT</name>
<dbReference type="FunFam" id="3.40.50.450:FF:000001">
    <property type="entry name" value="ATP-dependent 6-phosphofructokinase"/>
    <property type="match status" value="1"/>
</dbReference>
<dbReference type="GO" id="GO:0030388">
    <property type="term" value="P:fructose 1,6-bisphosphate metabolic process"/>
    <property type="evidence" value="ECO:0007669"/>
    <property type="project" value="TreeGrafter"/>
</dbReference>
<dbReference type="NCBIfam" id="NF002872">
    <property type="entry name" value="PRK03202.1"/>
    <property type="match status" value="1"/>
</dbReference>
<dbReference type="SUPFAM" id="SSF53784">
    <property type="entry name" value="Phosphofructokinase"/>
    <property type="match status" value="1"/>
</dbReference>
<keyword evidence="8 14" id="KW-0547">Nucleotide-binding</keyword>
<feature type="binding site" evidence="14">
    <location>
        <position position="254"/>
    </location>
    <ligand>
        <name>substrate</name>
        <note>ligand shared between dimeric partners</note>
    </ligand>
</feature>
<evidence type="ECO:0000313" key="17">
    <source>
        <dbReference type="Proteomes" id="UP000199403"/>
    </source>
</evidence>
<dbReference type="InterPro" id="IPR022953">
    <property type="entry name" value="ATP_PFK"/>
</dbReference>
<feature type="binding site" evidence="14">
    <location>
        <position position="18"/>
    </location>
    <ligand>
        <name>ATP</name>
        <dbReference type="ChEBI" id="CHEBI:30616"/>
    </ligand>
</feature>
<evidence type="ECO:0000256" key="4">
    <source>
        <dbReference type="ARBA" id="ARBA00022490"/>
    </source>
</evidence>
<dbReference type="GO" id="GO:0005945">
    <property type="term" value="C:6-phosphofructokinase complex"/>
    <property type="evidence" value="ECO:0007669"/>
    <property type="project" value="TreeGrafter"/>
</dbReference>
<evidence type="ECO:0000256" key="12">
    <source>
        <dbReference type="ARBA" id="ARBA00023152"/>
    </source>
</evidence>
<comment type="similarity">
    <text evidence="14">Belongs to the phosphofructokinase type A (PFKA) family. ATP-dependent PFK group I subfamily. Prokaryotic clade 'B1' sub-subfamily.</text>
</comment>
<dbReference type="FunFam" id="3.40.50.460:FF:000002">
    <property type="entry name" value="ATP-dependent 6-phosphofructokinase"/>
    <property type="match status" value="1"/>
</dbReference>
<evidence type="ECO:0000256" key="7">
    <source>
        <dbReference type="ARBA" id="ARBA00022723"/>
    </source>
</evidence>
<keyword evidence="12 14" id="KW-0324">Glycolysis</keyword>
<protein>
    <recommendedName>
        <fullName evidence="14">ATP-dependent 6-phosphofructokinase</fullName>
        <shortName evidence="14">ATP-PFK</shortName>
        <shortName evidence="14">Phosphofructokinase</shortName>
        <ecNumber evidence="14">2.7.1.11</ecNumber>
    </recommendedName>
    <alternativeName>
        <fullName evidence="14">Phosphohexokinase</fullName>
    </alternativeName>
</protein>
<dbReference type="InterPro" id="IPR035966">
    <property type="entry name" value="PKF_sf"/>
</dbReference>
<evidence type="ECO:0000256" key="1">
    <source>
        <dbReference type="ARBA" id="ARBA00001946"/>
    </source>
</evidence>
<feature type="binding site" evidence="14">
    <location>
        <begin position="79"/>
        <end position="80"/>
    </location>
    <ligand>
        <name>ATP</name>
        <dbReference type="ChEBI" id="CHEBI:30616"/>
    </ligand>
</feature>
<dbReference type="RefSeq" id="WP_092177121.1">
    <property type="nucleotide sequence ID" value="NZ_FNZH01000006.1"/>
</dbReference>
<accession>A0A1H7A757</accession>
<dbReference type="AlphaFoldDB" id="A0A1H7A757"/>
<reference evidence="17" key="1">
    <citation type="submission" date="2016-10" db="EMBL/GenBank/DDBJ databases">
        <authorList>
            <person name="Varghese N."/>
            <person name="Submissions S."/>
        </authorList>
    </citation>
    <scope>NUCLEOTIDE SEQUENCE [LARGE SCALE GENOMIC DNA]</scope>
    <source>
        <strain evidence="17">IBRC-M 10761</strain>
    </source>
</reference>
<dbReference type="GO" id="GO:0042802">
    <property type="term" value="F:identical protein binding"/>
    <property type="evidence" value="ECO:0007669"/>
    <property type="project" value="TreeGrafter"/>
</dbReference>
<dbReference type="GO" id="GO:0003872">
    <property type="term" value="F:6-phosphofructokinase activity"/>
    <property type="evidence" value="ECO:0007669"/>
    <property type="project" value="UniProtKB-UniRule"/>
</dbReference>
<keyword evidence="5 14" id="KW-0021">Allosteric enzyme</keyword>
<feature type="binding site" evidence="14">
    <location>
        <position position="110"/>
    </location>
    <ligand>
        <name>Mg(2+)</name>
        <dbReference type="ChEBI" id="CHEBI:18420"/>
        <note>catalytic</note>
    </ligand>
</feature>
<proteinExistence type="inferred from homology"/>
<evidence type="ECO:0000256" key="14">
    <source>
        <dbReference type="HAMAP-Rule" id="MF_00339"/>
    </source>
</evidence>